<feature type="region of interest" description="Disordered" evidence="1">
    <location>
        <begin position="53"/>
        <end position="73"/>
    </location>
</feature>
<dbReference type="EMBL" id="JBHSOE010000003">
    <property type="protein sequence ID" value="MFC5654527.1"/>
    <property type="molecule type" value="Genomic_DNA"/>
</dbReference>
<gene>
    <name evidence="2" type="ORF">ACFP3J_03335</name>
</gene>
<name>A0ABW0WB34_STRNO</name>
<organism evidence="2 3">
    <name type="scientific">Streptomyces nogalater</name>
    <dbReference type="NCBI Taxonomy" id="38314"/>
    <lineage>
        <taxon>Bacteria</taxon>
        <taxon>Bacillati</taxon>
        <taxon>Actinomycetota</taxon>
        <taxon>Actinomycetes</taxon>
        <taxon>Kitasatosporales</taxon>
        <taxon>Streptomycetaceae</taxon>
        <taxon>Streptomyces</taxon>
    </lineage>
</organism>
<evidence type="ECO:0000313" key="2">
    <source>
        <dbReference type="EMBL" id="MFC5654527.1"/>
    </source>
</evidence>
<protein>
    <recommendedName>
        <fullName evidence="4">HK97 gp10 family phage protein</fullName>
    </recommendedName>
</protein>
<dbReference type="RefSeq" id="WP_344347298.1">
    <property type="nucleotide sequence ID" value="NZ_BAAASM010000009.1"/>
</dbReference>
<keyword evidence="3" id="KW-1185">Reference proteome</keyword>
<evidence type="ECO:0000256" key="1">
    <source>
        <dbReference type="SAM" id="MobiDB-lite"/>
    </source>
</evidence>
<sequence>MGHGGHGGIEVAGAAALGQALTGMIASLNAATRTATAQAAHLVEREIKVELARTSHPRGTPTPSSPGEPPSLVTGTLRRSITVKGPAPLGTGRWAASIGPTAVYGRIQELGGVTGRGGATELPPRPYVRPAYERLVRTGVLTRLYSSAWHAAMNRH</sequence>
<evidence type="ECO:0000313" key="3">
    <source>
        <dbReference type="Proteomes" id="UP001596065"/>
    </source>
</evidence>
<comment type="caution">
    <text evidence="2">The sequence shown here is derived from an EMBL/GenBank/DDBJ whole genome shotgun (WGS) entry which is preliminary data.</text>
</comment>
<evidence type="ECO:0008006" key="4">
    <source>
        <dbReference type="Google" id="ProtNLM"/>
    </source>
</evidence>
<proteinExistence type="predicted"/>
<accession>A0ABW0WB34</accession>
<dbReference type="Proteomes" id="UP001596065">
    <property type="component" value="Unassembled WGS sequence"/>
</dbReference>
<reference evidence="3" key="1">
    <citation type="journal article" date="2019" name="Int. J. Syst. Evol. Microbiol.">
        <title>The Global Catalogue of Microorganisms (GCM) 10K type strain sequencing project: providing services to taxonomists for standard genome sequencing and annotation.</title>
        <authorList>
            <consortium name="The Broad Institute Genomics Platform"/>
            <consortium name="The Broad Institute Genome Sequencing Center for Infectious Disease"/>
            <person name="Wu L."/>
            <person name="Ma J."/>
        </authorList>
    </citation>
    <scope>NUCLEOTIDE SEQUENCE [LARGE SCALE GENOMIC DNA]</scope>
    <source>
        <strain evidence="3">KCTC 5701</strain>
    </source>
</reference>